<evidence type="ECO:0000313" key="3">
    <source>
        <dbReference type="Proteomes" id="UP001230504"/>
    </source>
</evidence>
<dbReference type="InterPro" id="IPR008775">
    <property type="entry name" value="Phytyl_CoA_dOase-like"/>
</dbReference>
<evidence type="ECO:0008006" key="4">
    <source>
        <dbReference type="Google" id="ProtNLM"/>
    </source>
</evidence>
<comment type="caution">
    <text evidence="2">The sequence shown here is derived from an EMBL/GenBank/DDBJ whole genome shotgun (WGS) entry which is preliminary data.</text>
</comment>
<evidence type="ECO:0000313" key="2">
    <source>
        <dbReference type="EMBL" id="KAK1573635.1"/>
    </source>
</evidence>
<keyword evidence="3" id="KW-1185">Reference proteome</keyword>
<proteinExistence type="predicted"/>
<dbReference type="RefSeq" id="XP_060409227.1">
    <property type="nucleotide sequence ID" value="XM_060565038.1"/>
</dbReference>
<protein>
    <recommendedName>
        <fullName evidence="4">Phytanoyl-CoA dioxygenase</fullName>
    </recommendedName>
</protein>
<dbReference type="Proteomes" id="UP001230504">
    <property type="component" value="Unassembled WGS sequence"/>
</dbReference>
<dbReference type="GeneID" id="85449278"/>
<name>A0AAD8PPZ7_9PEZI</name>
<reference evidence="2" key="1">
    <citation type="submission" date="2021-06" db="EMBL/GenBank/DDBJ databases">
        <title>Comparative genomics, transcriptomics and evolutionary studies reveal genomic signatures of adaptation to plant cell wall in hemibiotrophic fungi.</title>
        <authorList>
            <consortium name="DOE Joint Genome Institute"/>
            <person name="Baroncelli R."/>
            <person name="Diaz J.F."/>
            <person name="Benocci T."/>
            <person name="Peng M."/>
            <person name="Battaglia E."/>
            <person name="Haridas S."/>
            <person name="Andreopoulos W."/>
            <person name="Labutti K."/>
            <person name="Pangilinan J."/>
            <person name="Floch G.L."/>
            <person name="Makela M.R."/>
            <person name="Henrissat B."/>
            <person name="Grigoriev I.V."/>
            <person name="Crouch J.A."/>
            <person name="De Vries R.P."/>
            <person name="Sukno S.A."/>
            <person name="Thon M.R."/>
        </authorList>
    </citation>
    <scope>NUCLEOTIDE SEQUENCE</scope>
    <source>
        <strain evidence="2">CBS 125086</strain>
    </source>
</reference>
<accession>A0AAD8PPZ7</accession>
<dbReference type="EMBL" id="JAHLJV010000088">
    <property type="protein sequence ID" value="KAK1573635.1"/>
    <property type="molecule type" value="Genomic_DNA"/>
</dbReference>
<evidence type="ECO:0000256" key="1">
    <source>
        <dbReference type="SAM" id="MobiDB-lite"/>
    </source>
</evidence>
<dbReference type="AlphaFoldDB" id="A0AAD8PPZ7"/>
<organism evidence="2 3">
    <name type="scientific">Colletotrichum navitas</name>
    <dbReference type="NCBI Taxonomy" id="681940"/>
    <lineage>
        <taxon>Eukaryota</taxon>
        <taxon>Fungi</taxon>
        <taxon>Dikarya</taxon>
        <taxon>Ascomycota</taxon>
        <taxon>Pezizomycotina</taxon>
        <taxon>Sordariomycetes</taxon>
        <taxon>Hypocreomycetidae</taxon>
        <taxon>Glomerellales</taxon>
        <taxon>Glomerellaceae</taxon>
        <taxon>Colletotrichum</taxon>
        <taxon>Colletotrichum graminicola species complex</taxon>
    </lineage>
</organism>
<sequence length="206" mass="22658">MAPPSSDPKASPPVDKDYYNPKARPLPEDSTLRGYVETVLRDGYVIIPDAFTEAEAVEAIAEIDRLHGNNPLTGATTFDGHRTNLMLSLLGKTRVFDKFCLLPPLFYIAETIVVRPGERNQVLHHDDGVVHMPRPRPPVTAATMIVLDDFKESNGATRIIPGSNMWASDRVGDEHKAVYAVCPRGSVIYCQSVAIGHTQKVKGHKC</sequence>
<dbReference type="Pfam" id="PF05721">
    <property type="entry name" value="PhyH"/>
    <property type="match status" value="1"/>
</dbReference>
<dbReference type="SUPFAM" id="SSF51197">
    <property type="entry name" value="Clavaminate synthase-like"/>
    <property type="match status" value="1"/>
</dbReference>
<dbReference type="Gene3D" id="2.60.120.620">
    <property type="entry name" value="q2cbj1_9rhob like domain"/>
    <property type="match status" value="1"/>
</dbReference>
<feature type="region of interest" description="Disordered" evidence="1">
    <location>
        <begin position="1"/>
        <end position="26"/>
    </location>
</feature>
<feature type="compositionally biased region" description="Basic and acidic residues" evidence="1">
    <location>
        <begin position="14"/>
        <end position="26"/>
    </location>
</feature>
<gene>
    <name evidence="2" type="ORF">LY79DRAFT_706952</name>
</gene>